<dbReference type="Proteomes" id="UP000631535">
    <property type="component" value="Unassembled WGS sequence"/>
</dbReference>
<proteinExistence type="predicted"/>
<gene>
    <name evidence="1" type="ORF">GCM10012287_38100</name>
</gene>
<protein>
    <submittedName>
        <fullName evidence="1">Uncharacterized protein</fullName>
    </submittedName>
</protein>
<organism evidence="1 2">
    <name type="scientific">Streptomyces daqingensis</name>
    <dbReference type="NCBI Taxonomy" id="1472640"/>
    <lineage>
        <taxon>Bacteria</taxon>
        <taxon>Bacillati</taxon>
        <taxon>Actinomycetota</taxon>
        <taxon>Actinomycetes</taxon>
        <taxon>Kitasatosporales</taxon>
        <taxon>Streptomycetaceae</taxon>
        <taxon>Streptomyces</taxon>
    </lineage>
</organism>
<sequence>MHVTACERSRAPSSTASVDEGLPILAWCGCDRGPVVPAVIGHAFVSAVSVGMVKEFADRDAALDPLHMGLPGRPGWIATGAFVAVLAVPGRLRAPPDLAYTAPVAASSLQAPSSRQKACYQRQLPVARSSGRGVG</sequence>
<name>A0ABQ2MJE2_9ACTN</name>
<evidence type="ECO:0000313" key="2">
    <source>
        <dbReference type="Proteomes" id="UP000631535"/>
    </source>
</evidence>
<keyword evidence="2" id="KW-1185">Reference proteome</keyword>
<evidence type="ECO:0000313" key="1">
    <source>
        <dbReference type="EMBL" id="GGO52847.1"/>
    </source>
</evidence>
<accession>A0ABQ2MJE2</accession>
<comment type="caution">
    <text evidence="1">The sequence shown here is derived from an EMBL/GenBank/DDBJ whole genome shotgun (WGS) entry which is preliminary data.</text>
</comment>
<dbReference type="EMBL" id="BMMP01000012">
    <property type="protein sequence ID" value="GGO52847.1"/>
    <property type="molecule type" value="Genomic_DNA"/>
</dbReference>
<reference evidence="2" key="1">
    <citation type="journal article" date="2019" name="Int. J. Syst. Evol. Microbiol.">
        <title>The Global Catalogue of Microorganisms (GCM) 10K type strain sequencing project: providing services to taxonomists for standard genome sequencing and annotation.</title>
        <authorList>
            <consortium name="The Broad Institute Genomics Platform"/>
            <consortium name="The Broad Institute Genome Sequencing Center for Infectious Disease"/>
            <person name="Wu L."/>
            <person name="Ma J."/>
        </authorList>
    </citation>
    <scope>NUCLEOTIDE SEQUENCE [LARGE SCALE GENOMIC DNA]</scope>
    <source>
        <strain evidence="2">CGMCC 4.7178</strain>
    </source>
</reference>